<dbReference type="RefSeq" id="WP_207757784.1">
    <property type="nucleotide sequence ID" value="NZ_JADOGI010000549.1"/>
</dbReference>
<reference evidence="1" key="1">
    <citation type="submission" date="2020-11" db="EMBL/GenBank/DDBJ databases">
        <title>Whole-genome analyses of Nonomuraea sp. K274.</title>
        <authorList>
            <person name="Veyisoglu A."/>
        </authorList>
    </citation>
    <scope>NUCLEOTIDE SEQUENCE</scope>
    <source>
        <strain evidence="1">K274</strain>
    </source>
</reference>
<feature type="non-terminal residue" evidence="1">
    <location>
        <position position="102"/>
    </location>
</feature>
<dbReference type="AlphaFoldDB" id="A0A931ATJ5"/>
<sequence length="102" mass="11537">MNNPQHLATGAPQEEGAAGLTAILEQAERDRQEHVDDLFRRMGRGERLGAVQVYDTLRAQTLYTWWRLVARHLEHADGGSLRPAQAVARFVSWIRPYATDPT</sequence>
<name>A0A931ATJ5_9ACTN</name>
<gene>
    <name evidence="1" type="ORF">ITP53_55535</name>
</gene>
<evidence type="ECO:0000313" key="2">
    <source>
        <dbReference type="Proteomes" id="UP000605361"/>
    </source>
</evidence>
<protein>
    <submittedName>
        <fullName evidence="1">Uncharacterized protein</fullName>
    </submittedName>
</protein>
<organism evidence="1 2">
    <name type="scientific">Nonomuraea cypriaca</name>
    <dbReference type="NCBI Taxonomy" id="1187855"/>
    <lineage>
        <taxon>Bacteria</taxon>
        <taxon>Bacillati</taxon>
        <taxon>Actinomycetota</taxon>
        <taxon>Actinomycetes</taxon>
        <taxon>Streptosporangiales</taxon>
        <taxon>Streptosporangiaceae</taxon>
        <taxon>Nonomuraea</taxon>
    </lineage>
</organism>
<accession>A0A931ATJ5</accession>
<dbReference type="Proteomes" id="UP000605361">
    <property type="component" value="Unassembled WGS sequence"/>
</dbReference>
<evidence type="ECO:0000313" key="1">
    <source>
        <dbReference type="EMBL" id="MBF8194717.1"/>
    </source>
</evidence>
<keyword evidence="2" id="KW-1185">Reference proteome</keyword>
<comment type="caution">
    <text evidence="1">The sequence shown here is derived from an EMBL/GenBank/DDBJ whole genome shotgun (WGS) entry which is preliminary data.</text>
</comment>
<proteinExistence type="predicted"/>
<dbReference type="EMBL" id="JADOGI010000549">
    <property type="protein sequence ID" value="MBF8194717.1"/>
    <property type="molecule type" value="Genomic_DNA"/>
</dbReference>